<name>A0A495WA81_9RHOO</name>
<reference evidence="2 3" key="1">
    <citation type="submission" date="2018-10" db="EMBL/GenBank/DDBJ databases">
        <title>Genomic Encyclopedia of Type Strains, Phase IV (KMG-IV): sequencing the most valuable type-strain genomes for metagenomic binning, comparative biology and taxonomic classification.</title>
        <authorList>
            <person name="Goeker M."/>
        </authorList>
    </citation>
    <scope>NUCLEOTIDE SEQUENCE [LARGE SCALE GENOMIC DNA]</scope>
    <source>
        <strain evidence="2 3">DSM 23841</strain>
    </source>
</reference>
<comment type="caution">
    <text evidence="2">The sequence shown here is derived from an EMBL/GenBank/DDBJ whole genome shotgun (WGS) entry which is preliminary data.</text>
</comment>
<dbReference type="InterPro" id="IPR038765">
    <property type="entry name" value="Papain-like_cys_pep_sf"/>
</dbReference>
<accession>A0A495WA81</accession>
<evidence type="ECO:0000313" key="2">
    <source>
        <dbReference type="EMBL" id="RKT58030.1"/>
    </source>
</evidence>
<dbReference type="AlphaFoldDB" id="A0A495WA81"/>
<dbReference type="SUPFAM" id="SSF54001">
    <property type="entry name" value="Cysteine proteinases"/>
    <property type="match status" value="1"/>
</dbReference>
<feature type="chain" id="PRO_5019871005" evidence="1">
    <location>
        <begin position="22"/>
        <end position="209"/>
    </location>
</feature>
<dbReference type="EMBL" id="RBXP01000015">
    <property type="protein sequence ID" value="RKT58030.1"/>
    <property type="molecule type" value="Genomic_DNA"/>
</dbReference>
<proteinExistence type="predicted"/>
<gene>
    <name evidence="2" type="ORF">DFR40_1971</name>
</gene>
<keyword evidence="3" id="KW-1185">Reference proteome</keyword>
<evidence type="ECO:0000256" key="1">
    <source>
        <dbReference type="SAM" id="SignalP"/>
    </source>
</evidence>
<dbReference type="Pfam" id="PF06035">
    <property type="entry name" value="Peptidase_C93"/>
    <property type="match status" value="1"/>
</dbReference>
<organism evidence="2 3">
    <name type="scientific">Azonexus fungiphilus</name>
    <dbReference type="NCBI Taxonomy" id="146940"/>
    <lineage>
        <taxon>Bacteria</taxon>
        <taxon>Pseudomonadati</taxon>
        <taxon>Pseudomonadota</taxon>
        <taxon>Betaproteobacteria</taxon>
        <taxon>Rhodocyclales</taxon>
        <taxon>Azonexaceae</taxon>
        <taxon>Azonexus</taxon>
    </lineage>
</organism>
<dbReference type="PANTHER" id="PTHR39327">
    <property type="match status" value="1"/>
</dbReference>
<sequence>MWAGRGFLGLFFLCFSLATLAVDQSDVAGLFGYKERRNEGFGMFPQWVSVMQRHAVDMAAPQNCPVNLCRVPEWQSLIASLQGRGLREQVLAVNEFANRFRYVLDQDNYGRSDYWAIPREFLTLGGDCEDYAIIKYFSLRQLGVPAEVLRVVVVQDTNLRIPHAVLALRVQDDIIVLDNQIRDVVSHRKVAHYLPVFSVNEQYWWMHLP</sequence>
<keyword evidence="1" id="KW-0732">Signal</keyword>
<dbReference type="Proteomes" id="UP000270626">
    <property type="component" value="Unassembled WGS sequence"/>
</dbReference>
<dbReference type="PANTHER" id="PTHR39327:SF1">
    <property type="entry name" value="BLR5470 PROTEIN"/>
    <property type="match status" value="1"/>
</dbReference>
<dbReference type="Gene3D" id="3.10.620.30">
    <property type="match status" value="1"/>
</dbReference>
<feature type="signal peptide" evidence="1">
    <location>
        <begin position="1"/>
        <end position="21"/>
    </location>
</feature>
<evidence type="ECO:0000313" key="3">
    <source>
        <dbReference type="Proteomes" id="UP000270626"/>
    </source>
</evidence>
<protein>
    <submittedName>
        <fullName evidence="2">Transglutaminase-like cysteine proteinase BTLCP</fullName>
    </submittedName>
</protein>
<dbReference type="InterPro" id="IPR010319">
    <property type="entry name" value="Transglutaminase-like_Cys_pept"/>
</dbReference>